<keyword evidence="5" id="KW-1185">Reference proteome</keyword>
<dbReference type="Pfam" id="PF01381">
    <property type="entry name" value="HTH_3"/>
    <property type="match status" value="1"/>
</dbReference>
<dbReference type="PANTHER" id="PTHR46558">
    <property type="entry name" value="TRACRIPTIONAL REGULATORY PROTEIN-RELATED-RELATED"/>
    <property type="match status" value="1"/>
</dbReference>
<protein>
    <submittedName>
        <fullName evidence="4">Helix-turn-helix transcriptional regulator</fullName>
    </submittedName>
</protein>
<keyword evidence="1" id="KW-0238">DNA-binding</keyword>
<proteinExistence type="predicted"/>
<reference evidence="4 5" key="1">
    <citation type="journal article" date="2021" name="Sci. Rep.">
        <title>The distribution of antibiotic resistance genes in chicken gut microbiota commensals.</title>
        <authorList>
            <person name="Juricova H."/>
            <person name="Matiasovicova J."/>
            <person name="Kubasova T."/>
            <person name="Cejkova D."/>
            <person name="Rychlik I."/>
        </authorList>
    </citation>
    <scope>NUCLEOTIDE SEQUENCE [LARGE SCALE GENOMIC DNA]</scope>
    <source>
        <strain evidence="4 5">An773</strain>
    </source>
</reference>
<evidence type="ECO:0000256" key="1">
    <source>
        <dbReference type="ARBA" id="ARBA00023125"/>
    </source>
</evidence>
<gene>
    <name evidence="4" type="ORF">H7U36_12060</name>
</gene>
<feature type="domain" description="HTH cro/C1-type" evidence="3">
    <location>
        <begin position="8"/>
        <end position="62"/>
    </location>
</feature>
<dbReference type="EMBL" id="JACLYY010000012">
    <property type="protein sequence ID" value="MBM6738823.1"/>
    <property type="molecule type" value="Genomic_DNA"/>
</dbReference>
<keyword evidence="2" id="KW-1133">Transmembrane helix</keyword>
<dbReference type="InterPro" id="IPR001387">
    <property type="entry name" value="Cro/C1-type_HTH"/>
</dbReference>
<evidence type="ECO:0000313" key="4">
    <source>
        <dbReference type="EMBL" id="MBM6738823.1"/>
    </source>
</evidence>
<evidence type="ECO:0000259" key="3">
    <source>
        <dbReference type="PROSITE" id="PS50943"/>
    </source>
</evidence>
<dbReference type="Proteomes" id="UP000716906">
    <property type="component" value="Unassembled WGS sequence"/>
</dbReference>
<dbReference type="CDD" id="cd00093">
    <property type="entry name" value="HTH_XRE"/>
    <property type="match status" value="1"/>
</dbReference>
<comment type="caution">
    <text evidence="4">The sequence shown here is derived from an EMBL/GenBank/DDBJ whole genome shotgun (WGS) entry which is preliminary data.</text>
</comment>
<feature type="transmembrane region" description="Helical" evidence="2">
    <location>
        <begin position="216"/>
        <end position="237"/>
    </location>
</feature>
<keyword evidence="2" id="KW-0472">Membrane</keyword>
<sequence>MAKIGRNIREQRMKKGLSQEELAARLYVTRQTISNYETGRSNPDVEMLTRLAEALDTDIQLFIYGEPKKRNVKEIRRAAARLAVILLLYVISQVIAGYEEDAARTTYMMPCISLFMRLTGYPVLFLWTGSTVTSLIMAVTGGKSTFLARKSVVHRTVLVPFAGCLFFMAPYSLSFIAMKIWAWADVLLYPEKTMRSYGFNFGPVLGHIYFHMMDFIFTYSSGIYMICFVAGCVLWLTKTEKKK</sequence>
<feature type="transmembrane region" description="Helical" evidence="2">
    <location>
        <begin position="118"/>
        <end position="138"/>
    </location>
</feature>
<name>A0ABS2EB07_9FIRM</name>
<dbReference type="SMART" id="SM00530">
    <property type="entry name" value="HTH_XRE"/>
    <property type="match status" value="1"/>
</dbReference>
<dbReference type="InterPro" id="IPR010982">
    <property type="entry name" value="Lambda_DNA-bd_dom_sf"/>
</dbReference>
<feature type="transmembrane region" description="Helical" evidence="2">
    <location>
        <begin position="78"/>
        <end position="98"/>
    </location>
</feature>
<dbReference type="PANTHER" id="PTHR46558:SF3">
    <property type="entry name" value="TRANSCRIPTIONAL REGULATOR"/>
    <property type="match status" value="1"/>
</dbReference>
<organism evidence="4 5">
    <name type="scientific">Faecalicatena fissicatena</name>
    <dbReference type="NCBI Taxonomy" id="290055"/>
    <lineage>
        <taxon>Bacteria</taxon>
        <taxon>Bacillati</taxon>
        <taxon>Bacillota</taxon>
        <taxon>Clostridia</taxon>
        <taxon>Lachnospirales</taxon>
        <taxon>Lachnospiraceae</taxon>
        <taxon>Faecalicatena</taxon>
    </lineage>
</organism>
<feature type="transmembrane region" description="Helical" evidence="2">
    <location>
        <begin position="158"/>
        <end position="184"/>
    </location>
</feature>
<dbReference type="SUPFAM" id="SSF47413">
    <property type="entry name" value="lambda repressor-like DNA-binding domains"/>
    <property type="match status" value="1"/>
</dbReference>
<evidence type="ECO:0000256" key="2">
    <source>
        <dbReference type="SAM" id="Phobius"/>
    </source>
</evidence>
<accession>A0ABS2EB07</accession>
<keyword evidence="2" id="KW-0812">Transmembrane</keyword>
<dbReference type="PROSITE" id="PS50943">
    <property type="entry name" value="HTH_CROC1"/>
    <property type="match status" value="1"/>
</dbReference>
<evidence type="ECO:0000313" key="5">
    <source>
        <dbReference type="Proteomes" id="UP000716906"/>
    </source>
</evidence>
<dbReference type="RefSeq" id="WP_205156234.1">
    <property type="nucleotide sequence ID" value="NZ_JACLYY010000012.1"/>
</dbReference>
<dbReference type="Gene3D" id="1.10.260.40">
    <property type="entry name" value="lambda repressor-like DNA-binding domains"/>
    <property type="match status" value="1"/>
</dbReference>